<proteinExistence type="predicted"/>
<dbReference type="EMBL" id="AP018448">
    <property type="protein sequence ID" value="BBC31758.1"/>
    <property type="molecule type" value="Genomic_DNA"/>
</dbReference>
<accession>A0ABN5VFK6</accession>
<evidence type="ECO:0000313" key="3">
    <source>
        <dbReference type="EMBL" id="BBC31758.1"/>
    </source>
</evidence>
<feature type="region of interest" description="Disordered" evidence="1">
    <location>
        <begin position="19"/>
        <end position="80"/>
    </location>
</feature>
<name>A0ABN5VFK6_9ACTN</name>
<evidence type="ECO:0000256" key="1">
    <source>
        <dbReference type="SAM" id="MobiDB-lite"/>
    </source>
</evidence>
<organism evidence="3 4">
    <name type="scientific">Streptomyces graminofaciens</name>
    <dbReference type="NCBI Taxonomy" id="68212"/>
    <lineage>
        <taxon>Bacteria</taxon>
        <taxon>Bacillati</taxon>
        <taxon>Actinomycetota</taxon>
        <taxon>Actinomycetes</taxon>
        <taxon>Kitasatosporales</taxon>
        <taxon>Streptomycetaceae</taxon>
        <taxon>Streptomyces</taxon>
    </lineage>
</organism>
<protein>
    <recommendedName>
        <fullName evidence="2">DUF4232 domain-containing protein</fullName>
    </recommendedName>
</protein>
<reference evidence="3 4" key="2">
    <citation type="journal article" date="2023" name="ChemBioChem">
        <title>Acyltransferase Domain Exchange between Two Independent Type I Polyketide Synthases in the Same Producer Strain of Macrolide Antibiotics.</title>
        <authorList>
            <person name="Kudo F."/>
            <person name="Kishikawa K."/>
            <person name="Tsuboi K."/>
            <person name="Kido T."/>
            <person name="Usui T."/>
            <person name="Hashimoto J."/>
            <person name="Shin-Ya K."/>
            <person name="Miyanaga A."/>
            <person name="Eguchi T."/>
        </authorList>
    </citation>
    <scope>NUCLEOTIDE SEQUENCE [LARGE SCALE GENOMIC DNA]</scope>
    <source>
        <strain evidence="3 4">A-8890</strain>
    </source>
</reference>
<dbReference type="InterPro" id="IPR025326">
    <property type="entry name" value="DUF4232"/>
</dbReference>
<gene>
    <name evidence="3" type="ORF">SGFS_030520</name>
</gene>
<evidence type="ECO:0000259" key="2">
    <source>
        <dbReference type="Pfam" id="PF14016"/>
    </source>
</evidence>
<dbReference type="Pfam" id="PF14016">
    <property type="entry name" value="DUF4232"/>
    <property type="match status" value="1"/>
</dbReference>
<feature type="domain" description="DUF4232" evidence="2">
    <location>
        <begin position="75"/>
        <end position="212"/>
    </location>
</feature>
<keyword evidence="4" id="KW-1185">Reference proteome</keyword>
<reference evidence="3 4" key="1">
    <citation type="journal article" date="2010" name="ChemBioChem">
        <title>Cloning and characterization of the biosynthetic gene cluster of 16-membered macrolide antibiotic FD-891: involvement of a dual functional cytochrome P450 monooxygenase catalyzing epoxidation and hydroxylation.</title>
        <authorList>
            <person name="Kudo F."/>
            <person name="Motegi A."/>
            <person name="Mizoue K."/>
            <person name="Eguchi T."/>
        </authorList>
    </citation>
    <scope>NUCLEOTIDE SEQUENCE [LARGE SCALE GENOMIC DNA]</scope>
    <source>
        <strain evidence="3 4">A-8890</strain>
    </source>
</reference>
<evidence type="ECO:0000313" key="4">
    <source>
        <dbReference type="Proteomes" id="UP001321542"/>
    </source>
</evidence>
<dbReference type="Proteomes" id="UP001321542">
    <property type="component" value="Chromosome"/>
</dbReference>
<feature type="compositionally biased region" description="Basic and acidic residues" evidence="1">
    <location>
        <begin position="20"/>
        <end position="29"/>
    </location>
</feature>
<sequence length="219" mass="22542">MLLTAAALTLLVSGCGLSAELDRERDPGRAEPSPSASPAGTEAAGTWPSEMPDLSVSELDVQPTEVPTPDPSSPCPGSGVRIRPELVATAMGLRAMGVTLTNCGKKTYTLNGYPELEVLDAESEPAAVRVLKGSGPITTAVPDLGPHAVTLKPGESARTELVWRNTVTEADTPAVNAPYLRVTPAKGRPAEIVAPDGGIDLGNTGRLGRTAWAKVAEGS</sequence>